<dbReference type="InterPro" id="IPR003615">
    <property type="entry name" value="HNH_nuc"/>
</dbReference>
<dbReference type="Pfam" id="PF07463">
    <property type="entry name" value="NUMOD4"/>
    <property type="match status" value="1"/>
</dbReference>
<dbReference type="SUPFAM" id="SSF54060">
    <property type="entry name" value="His-Me finger endonucleases"/>
    <property type="match status" value="1"/>
</dbReference>
<accession>A0A6H0X5D9</accession>
<evidence type="ECO:0000313" key="3">
    <source>
        <dbReference type="EMBL" id="QIW89140.1"/>
    </source>
</evidence>
<sequence>MEELWKEIPGFNSYMISNKGQVYSRKRNKILALRTDKNGYKRISIFNNEGKRILLGVHKLVLLGFKGINTEKPIPHHKNNIKDDNRLENLEWVTVSENTKHAYDIGALKSPRRVTCTLYYKGEPLSCYDSLFDLAKALKVSRSVIESPRNGLVLSTFEVKREPTIQGLPLNKEIFEHSLIKGLGNPPLKVYNEDETYYFLTLMDISKYFNESYSKVQRGYYKGKWKSYIIEHIDFYEYYKQTH</sequence>
<dbReference type="Gene3D" id="3.90.75.20">
    <property type="match status" value="1"/>
</dbReference>
<dbReference type="RefSeq" id="YP_238598.1">
    <property type="nucleotide sequence ID" value="NC_007021.1"/>
</dbReference>
<protein>
    <submittedName>
        <fullName evidence="3">HNH endonuclease</fullName>
    </submittedName>
</protein>
<dbReference type="Proteomes" id="UP000503318">
    <property type="component" value="Segment"/>
</dbReference>
<dbReference type="InterPro" id="IPR044925">
    <property type="entry name" value="His-Me_finger_sf"/>
</dbReference>
<evidence type="ECO:0000313" key="4">
    <source>
        <dbReference type="Proteomes" id="UP000503318"/>
    </source>
</evidence>
<dbReference type="KEGG" id="vg:5130424"/>
<organism evidence="3 4">
    <name type="scientific">Staphylococcus phage Twort (strain DSM 17442 / HER 48)</name>
    <name type="common">Bacteriophage Twort</name>
    <dbReference type="NCBI Taxonomy" id="2908167"/>
    <lineage>
        <taxon>Viruses</taxon>
        <taxon>Duplodnaviria</taxon>
        <taxon>Heunggongvirae</taxon>
        <taxon>Uroviricota</taxon>
        <taxon>Caudoviricetes</taxon>
        <taxon>Herelleviridae</taxon>
        <taxon>Twortvirinae</taxon>
        <taxon>Twortvirus</taxon>
        <taxon>Twortvirus twort</taxon>
    </lineage>
</organism>
<dbReference type="GO" id="GO:0004519">
    <property type="term" value="F:endonuclease activity"/>
    <property type="evidence" value="ECO:0007669"/>
    <property type="project" value="UniProtKB-KW"/>
</dbReference>
<proteinExistence type="predicted"/>
<evidence type="ECO:0000259" key="1">
    <source>
        <dbReference type="Pfam" id="PF07463"/>
    </source>
</evidence>
<feature type="domain" description="HNH nuclease" evidence="2">
    <location>
        <begin position="57"/>
        <end position="99"/>
    </location>
</feature>
<dbReference type="InterPro" id="IPR010902">
    <property type="entry name" value="NUMOD4"/>
</dbReference>
<keyword evidence="3" id="KW-0378">Hydrolase</keyword>
<feature type="domain" description="NUMOD4" evidence="1">
    <location>
        <begin position="3"/>
        <end position="45"/>
    </location>
</feature>
<dbReference type="GO" id="GO:0016788">
    <property type="term" value="F:hydrolase activity, acting on ester bonds"/>
    <property type="evidence" value="ECO:0007669"/>
    <property type="project" value="InterPro"/>
</dbReference>
<keyword evidence="3" id="KW-0255">Endonuclease</keyword>
<evidence type="ECO:0000259" key="2">
    <source>
        <dbReference type="Pfam" id="PF13392"/>
    </source>
</evidence>
<organismHost>
    <name type="scientific">Twortvirus twort</name>
    <dbReference type="NCBI Taxonomy" id="55510"/>
</organismHost>
<dbReference type="Pfam" id="PF13392">
    <property type="entry name" value="HNH_3"/>
    <property type="match status" value="1"/>
</dbReference>
<keyword evidence="3" id="KW-0540">Nuclease</keyword>
<reference evidence="3 4" key="1">
    <citation type="submission" date="2020-03" db="EMBL/GenBank/DDBJ databases">
        <title>Variable regions in the genome of staphylococcal bacteriophage Twort.</title>
        <authorList>
            <person name="Glowacka-Rutkowska A."/>
            <person name="Gawor J."/>
            <person name="Lobocka M."/>
        </authorList>
    </citation>
    <scope>NUCLEOTIDE SEQUENCE [LARGE SCALE GENOMIC DNA]</scope>
</reference>
<name>A0A6H0X5D9_BPTWO</name>
<gene>
    <name evidence="3" type="ORF">TwortDSMZ_141</name>
</gene>
<dbReference type="EMBL" id="MT151386">
    <property type="protein sequence ID" value="QIW89140.1"/>
    <property type="molecule type" value="Genomic_DNA"/>
</dbReference>